<feature type="coiled-coil region" evidence="1">
    <location>
        <begin position="211"/>
        <end position="241"/>
    </location>
</feature>
<dbReference type="SUPFAM" id="SSF55781">
    <property type="entry name" value="GAF domain-like"/>
    <property type="match status" value="1"/>
</dbReference>
<evidence type="ECO:0000313" key="4">
    <source>
        <dbReference type="Proteomes" id="UP001165085"/>
    </source>
</evidence>
<name>A0A9W7ETQ6_9STRA</name>
<accession>A0A9W7ETQ6</accession>
<dbReference type="OrthoDB" id="199875at2759"/>
<feature type="compositionally biased region" description="Polar residues" evidence="2">
    <location>
        <begin position="13"/>
        <end position="35"/>
    </location>
</feature>
<feature type="region of interest" description="Disordered" evidence="2">
    <location>
        <begin position="1"/>
        <end position="62"/>
    </location>
</feature>
<organism evidence="3 4">
    <name type="scientific">Triparma strigata</name>
    <dbReference type="NCBI Taxonomy" id="1606541"/>
    <lineage>
        <taxon>Eukaryota</taxon>
        <taxon>Sar</taxon>
        <taxon>Stramenopiles</taxon>
        <taxon>Ochrophyta</taxon>
        <taxon>Bolidophyceae</taxon>
        <taxon>Parmales</taxon>
        <taxon>Triparmaceae</taxon>
        <taxon>Triparma</taxon>
    </lineage>
</organism>
<dbReference type="EMBL" id="BRXY01000360">
    <property type="protein sequence ID" value="GMH89645.1"/>
    <property type="molecule type" value="Genomic_DNA"/>
</dbReference>
<sequence>MESKYILPPPIDTSDTPKSVQSQGTMRSSMLQSTPRGRGGRSRSRGRSKGPTPAQAAGGDNNELIDRFIEQLSGYNTQDVVASDSVNFSNTYKNIKKEFGAVLPQREMQVLQDRMNAAHARGGGSGTLIGGKGSSESFGDLYHVLSIAFLLMEEERETFQKQLREVEDFFVKRAKHAGLISLQSIARKILYRELSLGFSAWVQFAREMEGSAQARKHMQRLTEAQKRMEAERKAQEAERMENVGRKVIARMRKGGMARTFKLWRDNVNEIVYNRHVVKKFALKMKNQKAHSAIVTWKELVGKRKWARGLLNRLLGGKDVLLCSAAFRQWYRVHNQLDAQDNENRLADMEAKIEEQAALLNEMAAMNKLLENSLGAMQKQKHEAAMKSAQKMIRLMKGKALTSTFMAWIAFTKEAVGERVKMTRFLAKWKNQGLSKCYMAWTQYVTEEKRYRYLVNRFLQRLNNGVVFRIFAAWVSMIEENKHNKIIIARFRTRMMNMEVAKSLGSWKEFVGLRLRMKYLARRIINRCENGQFLSAWIPWVEFTAAAREKEEKEREMEFMSAAQREEEEQRQKIIDEQNAEKERMCREHEQARDQLNQMKLAEAERKKELGLKMIQNMMNGCLARVLQGWKEYVRVEKYNRAVIKRFAKKLAMRAANSAYSRWLDYWKERKWLRGLLNRMLGGKEMMLRSAAFKQWAWASKEMGISSKHNSELEELRAKLSQAESFHEESIKSAADEKMLMSQKLLKKTIYTLQNASLGKCFSAWSHFVSIQHHTRKLVNKVFSRVTNREITAGLNKWKNAVKAWKEAEGVLVAKNGRRNKGMQMLADKANTMRIRTGSMKQAFVKWMLATYTVTLSGRAVKRLDNFMLMFAHAFSSAKEVKQLVSVTCECLQSMISGAAGTLMLLDKPSQEMWTYKSGAERRSPMQQGIMGYVGKTSESIYADMFSDERYNPAIDDIMLSKGESSPQASKTWWGANMPNINHSAGSPVILCIPVRDFDGVTVAVLAAVRVHVETGQSVKPFNPNDALALAVLSCYVGGHLEKLQGKLKGDVSINYESVHSNLPDVSTPPARPLAGERSTMSSLVKKMEQKANTMEQQASTLQSSTKNLERRLRSMSSYAKELEGKMGSDLTIDTEGGGAGAGAGGYQSYTGGSPVMVGVVDRAMAGQGPPATSPSSPGHKAWQQHTQALQKLFEVEKSLK</sequence>
<dbReference type="AlphaFoldDB" id="A0A9W7ETQ6"/>
<feature type="compositionally biased region" description="Basic residues" evidence="2">
    <location>
        <begin position="38"/>
        <end position="48"/>
    </location>
</feature>
<reference evidence="4" key="1">
    <citation type="journal article" date="2023" name="Commun. Biol.">
        <title>Genome analysis of Parmales, the sister group of diatoms, reveals the evolutionary specialization of diatoms from phago-mixotrophs to photoautotrophs.</title>
        <authorList>
            <person name="Ban H."/>
            <person name="Sato S."/>
            <person name="Yoshikawa S."/>
            <person name="Yamada K."/>
            <person name="Nakamura Y."/>
            <person name="Ichinomiya M."/>
            <person name="Sato N."/>
            <person name="Blanc-Mathieu R."/>
            <person name="Endo H."/>
            <person name="Kuwata A."/>
            <person name="Ogata H."/>
        </authorList>
    </citation>
    <scope>NUCLEOTIDE SEQUENCE [LARGE SCALE GENOMIC DNA]</scope>
    <source>
        <strain evidence="4">NIES 3701</strain>
    </source>
</reference>
<evidence type="ECO:0000256" key="1">
    <source>
        <dbReference type="SAM" id="Coils"/>
    </source>
</evidence>
<feature type="coiled-coil region" evidence="1">
    <location>
        <begin position="549"/>
        <end position="601"/>
    </location>
</feature>
<comment type="caution">
    <text evidence="3">The sequence shown here is derived from an EMBL/GenBank/DDBJ whole genome shotgun (WGS) entry which is preliminary data.</text>
</comment>
<dbReference type="Gene3D" id="3.30.450.40">
    <property type="match status" value="1"/>
</dbReference>
<feature type="region of interest" description="Disordered" evidence="2">
    <location>
        <begin position="1164"/>
        <end position="1186"/>
    </location>
</feature>
<feature type="coiled-coil region" evidence="1">
    <location>
        <begin position="338"/>
        <end position="365"/>
    </location>
</feature>
<protein>
    <submittedName>
        <fullName evidence="3">Uncharacterized protein</fullName>
    </submittedName>
</protein>
<dbReference type="Proteomes" id="UP001165085">
    <property type="component" value="Unassembled WGS sequence"/>
</dbReference>
<keyword evidence="4" id="KW-1185">Reference proteome</keyword>
<gene>
    <name evidence="3" type="ORF">TrST_g3525</name>
</gene>
<feature type="coiled-coil region" evidence="1">
    <location>
        <begin position="1084"/>
        <end position="1111"/>
    </location>
</feature>
<evidence type="ECO:0000256" key="2">
    <source>
        <dbReference type="SAM" id="MobiDB-lite"/>
    </source>
</evidence>
<evidence type="ECO:0000313" key="3">
    <source>
        <dbReference type="EMBL" id="GMH89645.1"/>
    </source>
</evidence>
<keyword evidence="1" id="KW-0175">Coiled coil</keyword>
<dbReference type="InterPro" id="IPR029016">
    <property type="entry name" value="GAF-like_dom_sf"/>
</dbReference>
<proteinExistence type="predicted"/>